<dbReference type="Pfam" id="PF01435">
    <property type="entry name" value="Peptidase_M48"/>
    <property type="match status" value="1"/>
</dbReference>
<name>A0A2T7UAK1_9BURK</name>
<organism evidence="8 9">
    <name type="scientific">Limnohabitans planktonicus II-D5</name>
    <dbReference type="NCBI Taxonomy" id="1293045"/>
    <lineage>
        <taxon>Bacteria</taxon>
        <taxon>Pseudomonadati</taxon>
        <taxon>Pseudomonadota</taxon>
        <taxon>Betaproteobacteria</taxon>
        <taxon>Burkholderiales</taxon>
        <taxon>Comamonadaceae</taxon>
        <taxon>Limnohabitans</taxon>
    </lineage>
</organism>
<dbReference type="OrthoDB" id="9810445at2"/>
<keyword evidence="4" id="KW-0378">Hydrolase</keyword>
<feature type="domain" description="PDZ" evidence="7">
    <location>
        <begin position="74"/>
        <end position="127"/>
    </location>
</feature>
<evidence type="ECO:0000259" key="7">
    <source>
        <dbReference type="PROSITE" id="PS50106"/>
    </source>
</evidence>
<dbReference type="InterPro" id="IPR036034">
    <property type="entry name" value="PDZ_sf"/>
</dbReference>
<dbReference type="PANTHER" id="PTHR22726:SF1">
    <property type="entry name" value="METALLOENDOPEPTIDASE OMA1, MITOCHONDRIAL"/>
    <property type="match status" value="1"/>
</dbReference>
<dbReference type="InterPro" id="IPR051156">
    <property type="entry name" value="Mito/Outer_Membr_Metalloprot"/>
</dbReference>
<proteinExistence type="predicted"/>
<evidence type="ECO:0000256" key="1">
    <source>
        <dbReference type="ARBA" id="ARBA00001947"/>
    </source>
</evidence>
<evidence type="ECO:0000256" key="5">
    <source>
        <dbReference type="ARBA" id="ARBA00022833"/>
    </source>
</evidence>
<keyword evidence="5" id="KW-0862">Zinc</keyword>
<dbReference type="STRING" id="1293045.H663_09080"/>
<dbReference type="Pfam" id="PF17820">
    <property type="entry name" value="PDZ_6"/>
    <property type="match status" value="1"/>
</dbReference>
<dbReference type="GO" id="GO:0051603">
    <property type="term" value="P:proteolysis involved in protein catabolic process"/>
    <property type="evidence" value="ECO:0007669"/>
    <property type="project" value="TreeGrafter"/>
</dbReference>
<evidence type="ECO:0000256" key="2">
    <source>
        <dbReference type="ARBA" id="ARBA00022670"/>
    </source>
</evidence>
<gene>
    <name evidence="8" type="ORF">H663_015950</name>
</gene>
<protein>
    <recommendedName>
        <fullName evidence="7">PDZ domain-containing protein</fullName>
    </recommendedName>
</protein>
<keyword evidence="6" id="KW-0482">Metalloprotease</keyword>
<accession>A0A2T7UAK1</accession>
<dbReference type="Proteomes" id="UP000037507">
    <property type="component" value="Unassembled WGS sequence"/>
</dbReference>
<dbReference type="InterPro" id="IPR001478">
    <property type="entry name" value="PDZ"/>
</dbReference>
<dbReference type="AlphaFoldDB" id="A0A2T7UAK1"/>
<dbReference type="InterPro" id="IPR001915">
    <property type="entry name" value="Peptidase_M48"/>
</dbReference>
<dbReference type="InterPro" id="IPR041489">
    <property type="entry name" value="PDZ_6"/>
</dbReference>
<evidence type="ECO:0000256" key="3">
    <source>
        <dbReference type="ARBA" id="ARBA00022723"/>
    </source>
</evidence>
<keyword evidence="3" id="KW-0479">Metal-binding</keyword>
<dbReference type="GO" id="GO:0016020">
    <property type="term" value="C:membrane"/>
    <property type="evidence" value="ECO:0007669"/>
    <property type="project" value="TreeGrafter"/>
</dbReference>
<keyword evidence="2" id="KW-0645">Protease</keyword>
<dbReference type="Gene3D" id="2.30.42.10">
    <property type="match status" value="1"/>
</dbReference>
<dbReference type="PANTHER" id="PTHR22726">
    <property type="entry name" value="METALLOENDOPEPTIDASE OMA1"/>
    <property type="match status" value="1"/>
</dbReference>
<reference evidence="8" key="1">
    <citation type="submission" date="2017-04" db="EMBL/GenBank/DDBJ databases">
        <title>Unexpected and diverse lifestyles within the genus Limnohabitans.</title>
        <authorList>
            <person name="Kasalicky V."/>
            <person name="Mehrshad M."/>
            <person name="Andrei S.-A."/>
            <person name="Salcher M."/>
            <person name="Kratochvilova H."/>
            <person name="Simek K."/>
            <person name="Ghai R."/>
        </authorList>
    </citation>
    <scope>NUCLEOTIDE SEQUENCE [LARGE SCALE GENOMIC DNA]</scope>
    <source>
        <strain evidence="8">II-D5</strain>
    </source>
</reference>
<dbReference type="GO" id="GO:0046872">
    <property type="term" value="F:metal ion binding"/>
    <property type="evidence" value="ECO:0007669"/>
    <property type="project" value="UniProtKB-KW"/>
</dbReference>
<sequence length="567" mass="62802">MKKTLIGILLVGTAWTHAQTSDTRLEDEKRLQGQLVAQTYLKNLERLDRIGYALLRVGAPYCSDKRRLGLGMAPISLRQFKDAYIEMMKRAGLTDELMFPHVVKGSPLEKAGLQAGDKVLKVNDEPLPVDGKSSPVLWMNTKVHELASRRQEIQVTVLRGQQEVVLSPKPVWQCDINIHVMYKDEPNAMTLVKDISVTTGLMRMLDSDDDLALIMGHELGHAILRHTEEKINRNKLNAMLGLLGVLSGRSVPMPVVDPYPKDKEKDADYLGLYLSAAAGFDVSHAANVHRNWAAQNPSGIESSMWSTHPSFPERAVLLDAESKSLVEKQRKGERLLPDVSRLKTVYEGDYVTFEGQKKIVQRPMQASNKDLPAHTDVPFLSEDGRIGYQRFSAVKTRPRAFAMNTKGSWVYRLGANAAADAVQACSALTSVPCKLYVVNDDVVWDGPGPATAVRGKALADDLDNHSLEKYPASSWAGVDDFSKVPFITEACKLKYSEWLEQKPPRAYAIAPSGQCFYSWGLKAPTPGDPAVPAERVLAVCSRKSTQCYLYAVDSRVVYKEPGLAKNP</sequence>
<evidence type="ECO:0000256" key="4">
    <source>
        <dbReference type="ARBA" id="ARBA00022801"/>
    </source>
</evidence>
<dbReference type="EMBL" id="LFYT02000025">
    <property type="protein sequence ID" value="PVE41697.1"/>
    <property type="molecule type" value="Genomic_DNA"/>
</dbReference>
<evidence type="ECO:0000256" key="6">
    <source>
        <dbReference type="ARBA" id="ARBA00023049"/>
    </source>
</evidence>
<comment type="cofactor">
    <cofactor evidence="1">
        <name>Zn(2+)</name>
        <dbReference type="ChEBI" id="CHEBI:29105"/>
    </cofactor>
</comment>
<keyword evidence="9" id="KW-1185">Reference proteome</keyword>
<evidence type="ECO:0000313" key="8">
    <source>
        <dbReference type="EMBL" id="PVE41697.1"/>
    </source>
</evidence>
<comment type="caution">
    <text evidence="8">The sequence shown here is derived from an EMBL/GenBank/DDBJ whole genome shotgun (WGS) entry which is preliminary data.</text>
</comment>
<dbReference type="SMART" id="SM00228">
    <property type="entry name" value="PDZ"/>
    <property type="match status" value="1"/>
</dbReference>
<dbReference type="PROSITE" id="PS50106">
    <property type="entry name" value="PDZ"/>
    <property type="match status" value="1"/>
</dbReference>
<dbReference type="GO" id="GO:0004222">
    <property type="term" value="F:metalloendopeptidase activity"/>
    <property type="evidence" value="ECO:0007669"/>
    <property type="project" value="InterPro"/>
</dbReference>
<evidence type="ECO:0000313" key="9">
    <source>
        <dbReference type="Proteomes" id="UP000037507"/>
    </source>
</evidence>
<dbReference type="SUPFAM" id="SSF50156">
    <property type="entry name" value="PDZ domain-like"/>
    <property type="match status" value="1"/>
</dbReference>